<proteinExistence type="predicted"/>
<reference evidence="2" key="1">
    <citation type="submission" date="2020-01" db="EMBL/GenBank/DDBJ databases">
        <authorList>
            <person name="Yang Y."/>
            <person name="Kwon Y.M."/>
        </authorList>
    </citation>
    <scope>NUCLEOTIDE SEQUENCE</scope>
    <source>
        <strain evidence="2">PG104</strain>
    </source>
</reference>
<keyword evidence="3" id="KW-1185">Reference proteome</keyword>
<dbReference type="Proteomes" id="UP000679284">
    <property type="component" value="Chromosome"/>
</dbReference>
<accession>A0A8J8MV64</accession>
<gene>
    <name evidence="2" type="ORF">GR316_02200</name>
</gene>
<dbReference type="EMBL" id="CP047289">
    <property type="protein sequence ID" value="QUS36843.1"/>
    <property type="molecule type" value="Genomic_DNA"/>
</dbReference>
<sequence length="99" mass="10529">MKKTLFALAAATLMPAFAQAGPVEKACLRSDRGAGKSSLCACIQGAADATLTGRDQRRAANFFEDPDAAQQMRVSKGASDSAFWRRYQAFGQTAEAYCG</sequence>
<keyword evidence="1" id="KW-0732">Signal</keyword>
<evidence type="ECO:0000313" key="2">
    <source>
        <dbReference type="EMBL" id="QUS36843.1"/>
    </source>
</evidence>
<feature type="chain" id="PRO_5035282378" description="Arginine transporter" evidence="1">
    <location>
        <begin position="21"/>
        <end position="99"/>
    </location>
</feature>
<evidence type="ECO:0008006" key="4">
    <source>
        <dbReference type="Google" id="ProtNLM"/>
    </source>
</evidence>
<name>A0A8J8MV64_9RHOB</name>
<evidence type="ECO:0000256" key="1">
    <source>
        <dbReference type="SAM" id="SignalP"/>
    </source>
</evidence>
<dbReference type="KEGG" id="fap:GR316_02200"/>
<feature type="signal peptide" evidence="1">
    <location>
        <begin position="1"/>
        <end position="20"/>
    </location>
</feature>
<protein>
    <recommendedName>
        <fullName evidence="4">Arginine transporter</fullName>
    </recommendedName>
</protein>
<dbReference type="AlphaFoldDB" id="A0A8J8MV64"/>
<evidence type="ECO:0000313" key="3">
    <source>
        <dbReference type="Proteomes" id="UP000679284"/>
    </source>
</evidence>
<organism evidence="2 3">
    <name type="scientific">Falsirhodobacter algicola</name>
    <dbReference type="NCBI Taxonomy" id="2692330"/>
    <lineage>
        <taxon>Bacteria</taxon>
        <taxon>Pseudomonadati</taxon>
        <taxon>Pseudomonadota</taxon>
        <taxon>Alphaproteobacteria</taxon>
        <taxon>Rhodobacterales</taxon>
        <taxon>Paracoccaceae</taxon>
        <taxon>Falsirhodobacter</taxon>
    </lineage>
</organism>